<dbReference type="GO" id="GO:0003824">
    <property type="term" value="F:catalytic activity"/>
    <property type="evidence" value="ECO:0007669"/>
    <property type="project" value="InterPro"/>
</dbReference>
<dbReference type="Proteomes" id="UP000502179">
    <property type="component" value="Chromosome"/>
</dbReference>
<dbReference type="SUPFAM" id="SSF102114">
    <property type="entry name" value="Radical SAM enzymes"/>
    <property type="match status" value="1"/>
</dbReference>
<dbReference type="PANTHER" id="PTHR21180">
    <property type="entry name" value="ENDONUCLEASE/EXONUCLEASE/PHOSPHATASE FAMILY DOMAIN-CONTAINING PROTEIN 1"/>
    <property type="match status" value="1"/>
</dbReference>
<dbReference type="CDD" id="cd01335">
    <property type="entry name" value="Radical_SAM"/>
    <property type="match status" value="1"/>
</dbReference>
<dbReference type="Pfam" id="PF12836">
    <property type="entry name" value="HHH_3"/>
    <property type="match status" value="1"/>
</dbReference>
<keyword evidence="2" id="KW-0949">S-adenosyl-L-methionine</keyword>
<dbReference type="GO" id="GO:0051536">
    <property type="term" value="F:iron-sulfur cluster binding"/>
    <property type="evidence" value="ECO:0007669"/>
    <property type="project" value="UniProtKB-KW"/>
</dbReference>
<evidence type="ECO:0000256" key="1">
    <source>
        <dbReference type="ARBA" id="ARBA00001966"/>
    </source>
</evidence>
<evidence type="ECO:0000256" key="3">
    <source>
        <dbReference type="ARBA" id="ARBA00022723"/>
    </source>
</evidence>
<dbReference type="PANTHER" id="PTHR21180:SF9">
    <property type="entry name" value="TYPE II SECRETION SYSTEM PROTEIN K"/>
    <property type="match status" value="1"/>
</dbReference>
<dbReference type="InterPro" id="IPR023874">
    <property type="entry name" value="DNA_rSAM_put"/>
</dbReference>
<dbReference type="GO" id="GO:0046872">
    <property type="term" value="F:metal ion binding"/>
    <property type="evidence" value="ECO:0007669"/>
    <property type="project" value="UniProtKB-KW"/>
</dbReference>
<dbReference type="SUPFAM" id="SSF47781">
    <property type="entry name" value="RuvA domain 2-like"/>
    <property type="match status" value="1"/>
</dbReference>
<organism evidence="6 7">
    <name type="scientific">Thermosulfuriphilus ammonigenes</name>
    <dbReference type="NCBI Taxonomy" id="1936021"/>
    <lineage>
        <taxon>Bacteria</taxon>
        <taxon>Pseudomonadati</taxon>
        <taxon>Thermodesulfobacteriota</taxon>
        <taxon>Thermodesulfobacteria</taxon>
        <taxon>Thermodesulfobacteriales</taxon>
        <taxon>Thermodesulfobacteriaceae</taxon>
        <taxon>Thermosulfuriphilus</taxon>
    </lineage>
</organism>
<dbReference type="Pfam" id="PF04055">
    <property type="entry name" value="Radical_SAM"/>
    <property type="match status" value="1"/>
</dbReference>
<dbReference type="SFLD" id="SFLDG01102">
    <property type="entry name" value="Uncharacterised_Radical_SAM_Su"/>
    <property type="match status" value="1"/>
</dbReference>
<comment type="cofactor">
    <cofactor evidence="1">
        <name>[4Fe-4S] cluster</name>
        <dbReference type="ChEBI" id="CHEBI:49883"/>
    </cofactor>
</comment>
<dbReference type="RefSeq" id="WP_166032977.1">
    <property type="nucleotide sequence ID" value="NZ_CP048877.1"/>
</dbReference>
<gene>
    <name evidence="6" type="ORF">G4V39_10945</name>
</gene>
<keyword evidence="5" id="KW-0411">Iron-sulfur</keyword>
<dbReference type="Gene3D" id="1.10.150.320">
    <property type="entry name" value="Photosystem II 12 kDa extrinsic protein"/>
    <property type="match status" value="1"/>
</dbReference>
<reference evidence="6 7" key="1">
    <citation type="submission" date="2020-02" db="EMBL/GenBank/DDBJ databases">
        <title>Genome analysis of Thermosulfuriphilus ammonigenes ST65T, an anaerobic thermophilic chemolithoautotrophic bacterium isolated from a deep-sea hydrothermal vent.</title>
        <authorList>
            <person name="Slobodkina G."/>
            <person name="Allioux M."/>
            <person name="Merkel A."/>
            <person name="Alain K."/>
            <person name="Jebbar M."/>
            <person name="Slobodkin A."/>
        </authorList>
    </citation>
    <scope>NUCLEOTIDE SEQUENCE [LARGE SCALE GENOMIC DNA]</scope>
    <source>
        <strain evidence="6 7">ST65</strain>
    </source>
</reference>
<name>A0A6G7PYM6_9BACT</name>
<keyword evidence="7" id="KW-1185">Reference proteome</keyword>
<dbReference type="InterPro" id="IPR051675">
    <property type="entry name" value="Endo/Exo/Phosphatase_dom_1"/>
</dbReference>
<accession>A0A6G7PYM6</accession>
<dbReference type="InterPro" id="IPR058240">
    <property type="entry name" value="rSAM_sf"/>
</dbReference>
<sequence>MVSLKLERSFFARRSGPFLLRRPDTEERLRILAEASRFDLAGSCHRGPDGRGRRRGPGNRWIYPVTLPNGRRITLFKTLVSNVCVSDCAYCPLRADQDPQRVSLSPKEIVAIFMDYLRRGWVNGIFISSGIVGDPDTTMEILIQVGRILRFKEGYRGYLHLKIIPGASQAAIEETVQLADAVSINIETAGLRNFKRLSQRKDYFRDIIAPLKYIAHLRERLKDRGQRLSQTTQFVVGAAGETDQEILAYLEGLYRRLSLNRVYFSAYQPGAGRPDLPGESLATKTDLLTREHRLYQVDFLVRKYGFSVAEIPLNEKGFLPLDRDPKEAWAQANPGFFPVNINRASREELLRVPGLGPTLVSRIIRRRRETRLKSLKGLCHQTWLLKKAAPYVTF</sequence>
<dbReference type="PROSITE" id="PS51918">
    <property type="entry name" value="RADICAL_SAM"/>
    <property type="match status" value="1"/>
</dbReference>
<evidence type="ECO:0000256" key="2">
    <source>
        <dbReference type="ARBA" id="ARBA00022691"/>
    </source>
</evidence>
<dbReference type="InterPro" id="IPR007197">
    <property type="entry name" value="rSAM"/>
</dbReference>
<evidence type="ECO:0000256" key="5">
    <source>
        <dbReference type="ARBA" id="ARBA00023014"/>
    </source>
</evidence>
<evidence type="ECO:0000313" key="6">
    <source>
        <dbReference type="EMBL" id="QIJ72762.1"/>
    </source>
</evidence>
<protein>
    <submittedName>
        <fullName evidence="6">Radical SAM protein</fullName>
    </submittedName>
</protein>
<dbReference type="InterPro" id="IPR013785">
    <property type="entry name" value="Aldolase_TIM"/>
</dbReference>
<dbReference type="AlphaFoldDB" id="A0A6G7PYM6"/>
<keyword evidence="3" id="KW-0479">Metal-binding</keyword>
<dbReference type="SFLD" id="SFLDS00029">
    <property type="entry name" value="Radical_SAM"/>
    <property type="match status" value="1"/>
</dbReference>
<keyword evidence="4" id="KW-0408">Iron</keyword>
<proteinExistence type="predicted"/>
<evidence type="ECO:0000313" key="7">
    <source>
        <dbReference type="Proteomes" id="UP000502179"/>
    </source>
</evidence>
<evidence type="ECO:0000256" key="4">
    <source>
        <dbReference type="ARBA" id="ARBA00023004"/>
    </source>
</evidence>
<dbReference type="Gene3D" id="3.20.20.70">
    <property type="entry name" value="Aldolase class I"/>
    <property type="match status" value="1"/>
</dbReference>
<dbReference type="KEGG" id="tav:G4V39_10945"/>
<dbReference type="EMBL" id="CP048877">
    <property type="protein sequence ID" value="QIJ72762.1"/>
    <property type="molecule type" value="Genomic_DNA"/>
</dbReference>
<dbReference type="InterPro" id="IPR010994">
    <property type="entry name" value="RuvA_2-like"/>
</dbReference>